<dbReference type="Gene3D" id="6.10.140.1330">
    <property type="match status" value="1"/>
</dbReference>
<dbReference type="RefSeq" id="WP_249514427.1">
    <property type="nucleotide sequence ID" value="NZ_CP093366.1"/>
</dbReference>
<keyword evidence="8 10" id="KW-0472">Membrane</keyword>
<keyword evidence="7" id="KW-0406">Ion transport</keyword>
<dbReference type="InterPro" id="IPR006153">
    <property type="entry name" value="Cation/H_exchanger_TM"/>
</dbReference>
<evidence type="ECO:0000256" key="3">
    <source>
        <dbReference type="ARBA" id="ARBA00022475"/>
    </source>
</evidence>
<evidence type="ECO:0000256" key="10">
    <source>
        <dbReference type="SAM" id="Phobius"/>
    </source>
</evidence>
<organism evidence="12 13">
    <name type="scientific">Bombilactobacillus folatiphilus</name>
    <dbReference type="NCBI Taxonomy" id="2923362"/>
    <lineage>
        <taxon>Bacteria</taxon>
        <taxon>Bacillati</taxon>
        <taxon>Bacillota</taxon>
        <taxon>Bacilli</taxon>
        <taxon>Lactobacillales</taxon>
        <taxon>Lactobacillaceae</taxon>
        <taxon>Bombilactobacillus</taxon>
    </lineage>
</organism>
<reference evidence="12" key="1">
    <citation type="journal article" date="2022" name="Int. J. Syst. Evol. Microbiol.">
        <title>Apilactobacillus apisilvae sp. nov., Nicolia spurrieriana gen. nov. sp. nov., Bombilactobacillus folatiphilus sp. nov. and Bombilactobacillus thymidiniphilus sp. nov., four new lactic acid bacterial isolates from stingless bees Tetragonula carbonaria and Austroplebeia australis.</title>
        <authorList>
            <person name="Oliphant S.A."/>
            <person name="Watson-Haigh N.S."/>
            <person name="Sumby K.M."/>
            <person name="Gardner J."/>
            <person name="Groom S."/>
            <person name="Jiranek V."/>
        </authorList>
    </citation>
    <scope>NUCLEOTIDE SEQUENCE</scope>
    <source>
        <strain evidence="12">SG4_D2</strain>
    </source>
</reference>
<dbReference type="Pfam" id="PF00999">
    <property type="entry name" value="Na_H_Exchanger"/>
    <property type="match status" value="1"/>
</dbReference>
<protein>
    <submittedName>
        <fullName evidence="12">Sodium:proton antiporter</fullName>
    </submittedName>
</protein>
<evidence type="ECO:0000256" key="7">
    <source>
        <dbReference type="ARBA" id="ARBA00023065"/>
    </source>
</evidence>
<evidence type="ECO:0000313" key="13">
    <source>
        <dbReference type="Proteomes" id="UP000831495"/>
    </source>
</evidence>
<evidence type="ECO:0000256" key="8">
    <source>
        <dbReference type="ARBA" id="ARBA00023136"/>
    </source>
</evidence>
<feature type="transmembrane region" description="Helical" evidence="10">
    <location>
        <begin position="84"/>
        <end position="107"/>
    </location>
</feature>
<dbReference type="InterPro" id="IPR018422">
    <property type="entry name" value="Cation/H_exchanger_CPA1"/>
</dbReference>
<keyword evidence="5 10" id="KW-1133">Transmembrane helix</keyword>
<evidence type="ECO:0000256" key="4">
    <source>
        <dbReference type="ARBA" id="ARBA00022692"/>
    </source>
</evidence>
<comment type="subcellular location">
    <subcellularLocation>
        <location evidence="1">Cell membrane</location>
        <topology evidence="1">Multi-pass membrane protein</topology>
    </subcellularLocation>
</comment>
<dbReference type="PANTHER" id="PTHR10110">
    <property type="entry name" value="SODIUM/HYDROGEN EXCHANGER"/>
    <property type="match status" value="1"/>
</dbReference>
<evidence type="ECO:0000256" key="1">
    <source>
        <dbReference type="ARBA" id="ARBA00004651"/>
    </source>
</evidence>
<feature type="transmembrane region" description="Helical" evidence="10">
    <location>
        <begin position="276"/>
        <end position="294"/>
    </location>
</feature>
<feature type="transmembrane region" description="Helical" evidence="10">
    <location>
        <begin position="239"/>
        <end position="255"/>
    </location>
</feature>
<evidence type="ECO:0000259" key="11">
    <source>
        <dbReference type="Pfam" id="PF00999"/>
    </source>
</evidence>
<keyword evidence="6" id="KW-0915">Sodium</keyword>
<evidence type="ECO:0000256" key="9">
    <source>
        <dbReference type="ARBA" id="ARBA00023201"/>
    </source>
</evidence>
<evidence type="ECO:0000256" key="2">
    <source>
        <dbReference type="ARBA" id="ARBA00022448"/>
    </source>
</evidence>
<evidence type="ECO:0000256" key="5">
    <source>
        <dbReference type="ARBA" id="ARBA00022989"/>
    </source>
</evidence>
<feature type="transmembrane region" description="Helical" evidence="10">
    <location>
        <begin position="27"/>
        <end position="43"/>
    </location>
</feature>
<dbReference type="Proteomes" id="UP000831495">
    <property type="component" value="Chromosome"/>
</dbReference>
<keyword evidence="9" id="KW-0739">Sodium transport</keyword>
<name>A0ABY4P917_9LACO</name>
<evidence type="ECO:0000256" key="6">
    <source>
        <dbReference type="ARBA" id="ARBA00023053"/>
    </source>
</evidence>
<proteinExistence type="predicted"/>
<dbReference type="EMBL" id="CP093366">
    <property type="protein sequence ID" value="UQS82157.1"/>
    <property type="molecule type" value="Genomic_DNA"/>
</dbReference>
<accession>A0ABY4P917</accession>
<feature type="transmembrane region" description="Helical" evidence="10">
    <location>
        <begin position="212"/>
        <end position="233"/>
    </location>
</feature>
<gene>
    <name evidence="12" type="ORF">MOO45_00200</name>
</gene>
<feature type="transmembrane region" description="Helical" evidence="10">
    <location>
        <begin position="383"/>
        <end position="406"/>
    </location>
</feature>
<evidence type="ECO:0000313" key="12">
    <source>
        <dbReference type="EMBL" id="UQS82157.1"/>
    </source>
</evidence>
<feature type="transmembrane region" description="Helical" evidence="10">
    <location>
        <begin position="349"/>
        <end position="371"/>
    </location>
</feature>
<feature type="transmembrane region" description="Helical" evidence="10">
    <location>
        <begin position="152"/>
        <end position="170"/>
    </location>
</feature>
<feature type="transmembrane region" description="Helical" evidence="10">
    <location>
        <begin position="306"/>
        <end position="329"/>
    </location>
</feature>
<sequence>MSLFFTCLLLVGATIVANIIYSIYPKIPLAFYQIIIGFLLSWLPEFTHFNLEPELFFLIVIAPLMFNDGQQTDFRSLRHNFHNVLSLAVILVVLTILIGGGFIHWIWNALPLSLAFALVAIVAPTDAVAVSSITSNVEVPEPIMQNLESESLFNDASGLVALNLALSAFVTGKFSLLGSIGTFLTTFVGGVIVGVLLGLCLVSIQIVFQRHLFDATAITVPFNVLTPFVVYLVAEELNLSGILAAVAAGVVFGIYQRQLRLTSSSNQVVLTSTWEILSNMLNGFVFVLLGVSLPRNLLALADYSNLHFSSLLLLASLIYCLMIGLRLIWIRFKLVKLPLIDVSDRRSSWIVALSGIHGTITLAMAFSLPIMRHGKLIPFRTDLIFMAEIIILLSLIVPTIVLPYLLPGKTNPFSLNEFNDQLVKMVNYAIQELKENDAQNPLVLSRVITILNSQKLDNERTDPKVLRHLLEKTESLELAAINQLVQTDDVDVKLAWHYNRKQLVQMQRIISNPLAKLQLWFKLLKLRWRIYRVKRKKPQLKWSNSQQEKLLRDKTELRKLENVGFQTVMQYLQEVQTADNIPEVNLLRHYYAYRHQRFGKAENDEDQERELIILAFQYEYEFVQKELKKRQLTTELVTALNEKISTDQFVYMTADNA</sequence>
<feature type="transmembrane region" description="Helical" evidence="10">
    <location>
        <begin position="176"/>
        <end position="200"/>
    </location>
</feature>
<feature type="domain" description="Cation/H+ exchanger transmembrane" evidence="11">
    <location>
        <begin position="19"/>
        <end position="405"/>
    </location>
</feature>
<keyword evidence="2" id="KW-0813">Transport</keyword>
<keyword evidence="3" id="KW-1003">Cell membrane</keyword>
<keyword evidence="4 10" id="KW-0812">Transmembrane</keyword>
<keyword evidence="13" id="KW-1185">Reference proteome</keyword>
<dbReference type="PANTHER" id="PTHR10110:SF86">
    <property type="entry name" value="SODIUM_HYDROGEN EXCHANGER 7"/>
    <property type="match status" value="1"/>
</dbReference>